<protein>
    <submittedName>
        <fullName evidence="5">Alcohol dehydrogenase</fullName>
    </submittedName>
</protein>
<dbReference type="GO" id="GO:0008270">
    <property type="term" value="F:zinc ion binding"/>
    <property type="evidence" value="ECO:0007669"/>
    <property type="project" value="TreeGrafter"/>
</dbReference>
<keyword evidence="6" id="KW-1185">Reference proteome</keyword>
<gene>
    <name evidence="5" type="ORF">SAMN05421795_101171</name>
</gene>
<dbReference type="SMART" id="SM00829">
    <property type="entry name" value="PKS_ER"/>
    <property type="match status" value="1"/>
</dbReference>
<dbReference type="AlphaFoldDB" id="A0A1N7JN19"/>
<sequence>MPADREDRMKTRIALLREMGAPRPYTDSRPIQIVEAELAPPGPGELLVRIAAAGICHSDLSVVNADRPRGMPLALGHEAAGVVVETGPGPARFQPGDHVVLVFAPSCGHCAPCAEGRPALCEPAAGAAVEGRLLTGSKAISHQGTVVNHHVGVSAFSDHVVVAEGSCVKIDPEIPLDRAALLGCAVLTGVGAVLNTGGLRMGQSCAIVGLGGVGLAGLLGAHAAGARVLIGVDPSAEKRAAALDLGAHHVFDPTDPESVAEIRALTGGGVDLAVELAGAVPALVTAYGLTRRGGTCVTAGLPNPTEKLVIPAVSLTANEVTLRGSYMGSCVPIRDIPRFAQMMMQGQLPIEKLVTHRLPLEEINAGFERLAAGLAIRQVIVFDS</sequence>
<dbReference type="Gene3D" id="3.90.180.10">
    <property type="entry name" value="Medium-chain alcohol dehydrogenases, catalytic domain"/>
    <property type="match status" value="1"/>
</dbReference>
<dbReference type="InterPro" id="IPR011032">
    <property type="entry name" value="GroES-like_sf"/>
</dbReference>
<dbReference type="GO" id="GO:0005829">
    <property type="term" value="C:cytosol"/>
    <property type="evidence" value="ECO:0007669"/>
    <property type="project" value="TreeGrafter"/>
</dbReference>
<dbReference type="Proteomes" id="UP000186098">
    <property type="component" value="Unassembled WGS sequence"/>
</dbReference>
<dbReference type="GO" id="GO:0046294">
    <property type="term" value="P:formaldehyde catabolic process"/>
    <property type="evidence" value="ECO:0007669"/>
    <property type="project" value="TreeGrafter"/>
</dbReference>
<dbReference type="InterPro" id="IPR036291">
    <property type="entry name" value="NAD(P)-bd_dom_sf"/>
</dbReference>
<dbReference type="GO" id="GO:0051903">
    <property type="term" value="F:S-(hydroxymethyl)glutathione dehydrogenase [NAD(P)+] activity"/>
    <property type="evidence" value="ECO:0007669"/>
    <property type="project" value="TreeGrafter"/>
</dbReference>
<dbReference type="PANTHER" id="PTHR43880:SF12">
    <property type="entry name" value="ALCOHOL DEHYDROGENASE CLASS-3"/>
    <property type="match status" value="1"/>
</dbReference>
<dbReference type="PANTHER" id="PTHR43880">
    <property type="entry name" value="ALCOHOL DEHYDROGENASE"/>
    <property type="match status" value="1"/>
</dbReference>
<dbReference type="InterPro" id="IPR013149">
    <property type="entry name" value="ADH-like_C"/>
</dbReference>
<name>A0A1N7JN19_9RHOB</name>
<keyword evidence="2" id="KW-0862">Zinc</keyword>
<keyword evidence="3" id="KW-0520">NAD</keyword>
<feature type="domain" description="Enoyl reductase (ER)" evidence="4">
    <location>
        <begin position="26"/>
        <end position="381"/>
    </location>
</feature>
<evidence type="ECO:0000256" key="3">
    <source>
        <dbReference type="ARBA" id="ARBA00023027"/>
    </source>
</evidence>
<dbReference type="InterPro" id="IPR013154">
    <property type="entry name" value="ADH-like_N"/>
</dbReference>
<reference evidence="6" key="1">
    <citation type="submission" date="2017-01" db="EMBL/GenBank/DDBJ databases">
        <authorList>
            <person name="Varghese N."/>
            <person name="Submissions S."/>
        </authorList>
    </citation>
    <scope>NUCLEOTIDE SEQUENCE [LARGE SCALE GENOMIC DNA]</scope>
    <source>
        <strain evidence="6">DSM 18714</strain>
    </source>
</reference>
<proteinExistence type="predicted"/>
<evidence type="ECO:0000256" key="1">
    <source>
        <dbReference type="ARBA" id="ARBA00022723"/>
    </source>
</evidence>
<dbReference type="Pfam" id="PF00107">
    <property type="entry name" value="ADH_zinc_N"/>
    <property type="match status" value="1"/>
</dbReference>
<organism evidence="5 6">
    <name type="scientific">Phaeovulum vinaykumarii</name>
    <dbReference type="NCBI Taxonomy" id="407234"/>
    <lineage>
        <taxon>Bacteria</taxon>
        <taxon>Pseudomonadati</taxon>
        <taxon>Pseudomonadota</taxon>
        <taxon>Alphaproteobacteria</taxon>
        <taxon>Rhodobacterales</taxon>
        <taxon>Paracoccaceae</taxon>
        <taxon>Phaeovulum</taxon>
    </lineage>
</organism>
<dbReference type="SUPFAM" id="SSF51735">
    <property type="entry name" value="NAD(P)-binding Rossmann-fold domains"/>
    <property type="match status" value="1"/>
</dbReference>
<dbReference type="Gene3D" id="3.40.50.720">
    <property type="entry name" value="NAD(P)-binding Rossmann-like Domain"/>
    <property type="match status" value="1"/>
</dbReference>
<dbReference type="SUPFAM" id="SSF50129">
    <property type="entry name" value="GroES-like"/>
    <property type="match status" value="2"/>
</dbReference>
<accession>A0A1N7JN19</accession>
<dbReference type="EMBL" id="FTOM01000001">
    <property type="protein sequence ID" value="SIS50634.1"/>
    <property type="molecule type" value="Genomic_DNA"/>
</dbReference>
<dbReference type="Pfam" id="PF08240">
    <property type="entry name" value="ADH_N"/>
    <property type="match status" value="1"/>
</dbReference>
<keyword evidence="1" id="KW-0479">Metal-binding</keyword>
<dbReference type="InterPro" id="IPR020843">
    <property type="entry name" value="ER"/>
</dbReference>
<evidence type="ECO:0000313" key="5">
    <source>
        <dbReference type="EMBL" id="SIS50634.1"/>
    </source>
</evidence>
<dbReference type="STRING" id="407234.SAMN05421795_101171"/>
<evidence type="ECO:0000256" key="2">
    <source>
        <dbReference type="ARBA" id="ARBA00022833"/>
    </source>
</evidence>
<evidence type="ECO:0000259" key="4">
    <source>
        <dbReference type="SMART" id="SM00829"/>
    </source>
</evidence>
<evidence type="ECO:0000313" key="6">
    <source>
        <dbReference type="Proteomes" id="UP000186098"/>
    </source>
</evidence>